<protein>
    <submittedName>
        <fullName evidence="1">Gliding motility-associated C-terminal domain-containing protein</fullName>
    </submittedName>
</protein>
<sequence length="803" mass="89148">MKQFYFILIFLIPLSVISQKISLYDQFNGRYDYVGIGNTLNTEENNNPTSPCSINTSSSATLNLNTSQTIKAAYLYWAGSGTGDLNVTLNNQNLTADRNFIVNLNNLDFFAAFKDVTTILQATGNGTYTLSNLDLNSVITNNSAYCNTATNFGGWSIIIVYEDPSLPLNQLSIYDGLEGVSSSNLNLNINLTNINVIDNIGAKIGFLAWEGDQSLYYGEDLLVNGNLISNPPLNPLGNAFNGTNSFTNSSTSYNMDLDVYNVENNINIGDTTANIQLTTGDLDENGIFRADLIIINNIVTVFNSVLPDPAPVIDLVDVFCESRDIEVNYTVTNINCTDELPANTVILFYADNLLVGQTNTNNIIAIGGSESGQITLSIPASIANTFTLSMVVNDDGNGNTIIQEINPDNNETNTQVQLINPVAAVTPLDFEECDDASNDGISSFDFSSNTSLVIGSQTDVSVSYYELLSDAENAINPITNTNNYQNITNPQEIFIRIESTKDSDCYITTSFFLTIHYLPVIGDPEDLILCDDFSNDEIATFNLNDNDILLENNQPNSALTYHLTQNDADINQNNITNLSAFENTTNPQTIYARLENEDHPECYTTASFLLIINAIENLEIPETIINCDEGFNLASFDLTEIEEFIPLTNSEVIENYYVTATDASFLNNPITNPINYYSVSDPQQIFVRVEEQDACYKIYSFNIGVENCPPFIPEGFSPNDDTVNDTFHISGLYNIFEKFQLKIYNRYGNLIYEGNNNTPEWDGKSTRGLTNEGKQLPTGTYYYILDLKDSNYQVYKSWVYLNR</sequence>
<accession>A0A1M6DYQ4</accession>
<dbReference type="OrthoDB" id="1140688at2"/>
<evidence type="ECO:0000313" key="2">
    <source>
        <dbReference type="Proteomes" id="UP000184225"/>
    </source>
</evidence>
<dbReference type="InterPro" id="IPR026341">
    <property type="entry name" value="T9SS_type_B"/>
</dbReference>
<proteinExistence type="predicted"/>
<dbReference type="Proteomes" id="UP000184225">
    <property type="component" value="Unassembled WGS sequence"/>
</dbReference>
<organism evidence="1 2">
    <name type="scientific">Mesonia phycicola</name>
    <dbReference type="NCBI Taxonomy" id="579105"/>
    <lineage>
        <taxon>Bacteria</taxon>
        <taxon>Pseudomonadati</taxon>
        <taxon>Bacteroidota</taxon>
        <taxon>Flavobacteriia</taxon>
        <taxon>Flavobacteriales</taxon>
        <taxon>Flavobacteriaceae</taxon>
        <taxon>Mesonia</taxon>
    </lineage>
</organism>
<dbReference type="RefSeq" id="WP_073149891.1">
    <property type="nucleotide sequence ID" value="NZ_FQYY01000004.1"/>
</dbReference>
<dbReference type="EMBL" id="FQYY01000004">
    <property type="protein sequence ID" value="SHI78321.1"/>
    <property type="molecule type" value="Genomic_DNA"/>
</dbReference>
<reference evidence="1 2" key="1">
    <citation type="submission" date="2016-11" db="EMBL/GenBank/DDBJ databases">
        <authorList>
            <person name="Jaros S."/>
            <person name="Januszkiewicz K."/>
            <person name="Wedrychowicz H."/>
        </authorList>
    </citation>
    <scope>NUCLEOTIDE SEQUENCE [LARGE SCALE GENOMIC DNA]</scope>
    <source>
        <strain evidence="1 2">DSM 21425</strain>
    </source>
</reference>
<keyword evidence="2" id="KW-1185">Reference proteome</keyword>
<dbReference type="Pfam" id="PF13585">
    <property type="entry name" value="CHU_C"/>
    <property type="match status" value="1"/>
</dbReference>
<evidence type="ECO:0000313" key="1">
    <source>
        <dbReference type="EMBL" id="SHI78321.1"/>
    </source>
</evidence>
<name>A0A1M6DYQ4_9FLAO</name>
<dbReference type="STRING" id="579105.SAMN04488096_104250"/>
<gene>
    <name evidence="1" type="ORF">SAMN04488096_104250</name>
</gene>
<dbReference type="AlphaFoldDB" id="A0A1M6DYQ4"/>
<dbReference type="NCBIfam" id="TIGR04131">
    <property type="entry name" value="Bac_Flav_CTERM"/>
    <property type="match status" value="1"/>
</dbReference>